<dbReference type="eggNOG" id="COG3872">
    <property type="taxonomic scope" value="Bacteria"/>
</dbReference>
<organism evidence="2 3">
    <name type="scientific">Aminobacterium colombiense (strain DSM 12261 / ALA-1)</name>
    <dbReference type="NCBI Taxonomy" id="572547"/>
    <lineage>
        <taxon>Bacteria</taxon>
        <taxon>Thermotogati</taxon>
        <taxon>Synergistota</taxon>
        <taxon>Synergistia</taxon>
        <taxon>Synergistales</taxon>
        <taxon>Aminobacteriaceae</taxon>
        <taxon>Aminobacterium</taxon>
    </lineage>
</organism>
<dbReference type="Proteomes" id="UP000002366">
    <property type="component" value="Chromosome"/>
</dbReference>
<accession>D5EE75</accession>
<evidence type="ECO:0000313" key="2">
    <source>
        <dbReference type="EMBL" id="ADE56857.1"/>
    </source>
</evidence>
<dbReference type="EMBL" id="CP001997">
    <property type="protein sequence ID" value="ADE56857.1"/>
    <property type="molecule type" value="Genomic_DNA"/>
</dbReference>
<keyword evidence="1" id="KW-0812">Transmembrane</keyword>
<evidence type="ECO:0008006" key="4">
    <source>
        <dbReference type="Google" id="ProtNLM"/>
    </source>
</evidence>
<feature type="transmembrane region" description="Helical" evidence="1">
    <location>
        <begin position="148"/>
        <end position="165"/>
    </location>
</feature>
<name>D5EE75_AMICL</name>
<dbReference type="HOGENOM" id="CLU_038140_0_0_0"/>
<dbReference type="Pfam" id="PF07136">
    <property type="entry name" value="DUF1385"/>
    <property type="match status" value="1"/>
</dbReference>
<feature type="transmembrane region" description="Helical" evidence="1">
    <location>
        <begin position="104"/>
        <end position="128"/>
    </location>
</feature>
<keyword evidence="1" id="KW-1133">Transmembrane helix</keyword>
<keyword evidence="3" id="KW-1185">Reference proteome</keyword>
<sequence length="314" mass="35232">MNSDNKTACTFSGKREKRMPVGGQAVIEGVLMRGPQRWGLAVRQQNGEIVREHWDAVLRTSSFWWKCPMIRGLVIMFEMLKIGIRALNRSAEIALGDEETITPLEFAGSVAFALIAVIGVFVALPVWLAHLGGEFWSLSETWKNVFEGLLRGTFFVLYVAGIGLWKEIRDVFRYHGAEHKTINAFEAGVDMTPENVMNYSRIHPRCGTSFLLIVVIVSIIVFSIAGHGSLLWKIMMRVLLLPVVVGISYEIIRAASSIQKLGRIILWPALSFQYLTTREPSIEQVEVALAALEEALDRPLYDRSGGEEYNEFGE</sequence>
<dbReference type="AlphaFoldDB" id="D5EE75"/>
<evidence type="ECO:0000256" key="1">
    <source>
        <dbReference type="SAM" id="Phobius"/>
    </source>
</evidence>
<feature type="transmembrane region" description="Helical" evidence="1">
    <location>
        <begin position="210"/>
        <end position="228"/>
    </location>
</feature>
<dbReference type="KEGG" id="aco:Amico_0724"/>
<dbReference type="RefSeq" id="WP_013048123.1">
    <property type="nucleotide sequence ID" value="NC_014011.1"/>
</dbReference>
<dbReference type="PANTHER" id="PTHR42867:SF1">
    <property type="entry name" value="MEMBRANE PROTEIN-RELATED"/>
    <property type="match status" value="1"/>
</dbReference>
<evidence type="ECO:0000313" key="3">
    <source>
        <dbReference type="Proteomes" id="UP000002366"/>
    </source>
</evidence>
<dbReference type="STRING" id="572547.Amico_0724"/>
<gene>
    <name evidence="2" type="ordered locus">Amico_0724</name>
</gene>
<dbReference type="InterPro" id="IPR010787">
    <property type="entry name" value="DUF1385"/>
</dbReference>
<reference evidence="2 3" key="1">
    <citation type="journal article" date="2010" name="Stand. Genomic Sci.">
        <title>Complete genome sequence of Aminobacterium colombiense type strain (ALA-1).</title>
        <authorList>
            <person name="Chertkov O."/>
            <person name="Sikorski J."/>
            <person name="Brambilla E."/>
            <person name="Lapidus A."/>
            <person name="Copeland A."/>
            <person name="Glavina Del Rio T."/>
            <person name="Nolan M."/>
            <person name="Lucas S."/>
            <person name="Tice H."/>
            <person name="Cheng J.F."/>
            <person name="Han C."/>
            <person name="Detter J.C."/>
            <person name="Bruce D."/>
            <person name="Tapia R."/>
            <person name="Goodwin L."/>
            <person name="Pitluck S."/>
            <person name="Liolios K."/>
            <person name="Ivanova N."/>
            <person name="Mavromatis K."/>
            <person name="Ovchinnikova G."/>
            <person name="Pati A."/>
            <person name="Chen A."/>
            <person name="Palaniappan K."/>
            <person name="Land M."/>
            <person name="Hauser L."/>
            <person name="Chang Y.J."/>
            <person name="Jeffries C.D."/>
            <person name="Spring S."/>
            <person name="Rohde M."/>
            <person name="Goker M."/>
            <person name="Bristow J."/>
            <person name="Eisen J.A."/>
            <person name="Markowitz V."/>
            <person name="Hugenholtz P."/>
            <person name="Kyrpides N.C."/>
            <person name="Klenk H.P."/>
        </authorList>
    </citation>
    <scope>NUCLEOTIDE SEQUENCE [LARGE SCALE GENOMIC DNA]</scope>
    <source>
        <strain evidence="3">DSM 12261 / ALA-1</strain>
    </source>
</reference>
<protein>
    <recommendedName>
        <fullName evidence="4">DUF1385 domain-containing protein</fullName>
    </recommendedName>
</protein>
<dbReference type="PANTHER" id="PTHR42867">
    <property type="entry name" value="MEMBRANE PROTEIN-RELATED"/>
    <property type="match status" value="1"/>
</dbReference>
<keyword evidence="1" id="KW-0472">Membrane</keyword>
<proteinExistence type="predicted"/>